<keyword evidence="7 10" id="KW-0574">Periplasm</keyword>
<evidence type="ECO:0000256" key="2">
    <source>
        <dbReference type="ARBA" id="ARBA00007615"/>
    </source>
</evidence>
<comment type="function">
    <text evidence="10">Participates in the translocation of lipoproteins from the inner membrane to the outer membrane. Only forms a complex with a lipoprotein if the residue after the N-terminal Cys is not an aspartate (The Asp acts as a targeting signal to indicate that the lipoprotein should stay in the inner membrane).</text>
</comment>
<evidence type="ECO:0000256" key="1">
    <source>
        <dbReference type="ARBA" id="ARBA00004418"/>
    </source>
</evidence>
<dbReference type="InterPro" id="IPR004564">
    <property type="entry name" value="OM_lipoprot_carrier_LolA-like"/>
</dbReference>
<keyword evidence="11" id="KW-0449">Lipoprotein</keyword>
<dbReference type="Pfam" id="PF03548">
    <property type="entry name" value="LolA"/>
    <property type="match status" value="1"/>
</dbReference>
<accession>A0ABT0KQ91</accession>
<organism evidence="11 12">
    <name type="scientific">Shewanella electrodiphila</name>
    <dbReference type="NCBI Taxonomy" id="934143"/>
    <lineage>
        <taxon>Bacteria</taxon>
        <taxon>Pseudomonadati</taxon>
        <taxon>Pseudomonadota</taxon>
        <taxon>Gammaproteobacteria</taxon>
        <taxon>Alteromonadales</taxon>
        <taxon>Shewanellaceae</taxon>
        <taxon>Shewanella</taxon>
    </lineage>
</organism>
<protein>
    <recommendedName>
        <fullName evidence="4 10">Outer-membrane lipoprotein carrier protein</fullName>
    </recommendedName>
</protein>
<evidence type="ECO:0000256" key="6">
    <source>
        <dbReference type="ARBA" id="ARBA00022729"/>
    </source>
</evidence>
<comment type="subunit">
    <text evidence="3 10">Monomer.</text>
</comment>
<keyword evidence="12" id="KW-1185">Reference proteome</keyword>
<dbReference type="EMBL" id="JAKIKU010000005">
    <property type="protein sequence ID" value="MCL1046000.1"/>
    <property type="molecule type" value="Genomic_DNA"/>
</dbReference>
<keyword evidence="9 10" id="KW-0143">Chaperone</keyword>
<keyword evidence="6 10" id="KW-0732">Signal</keyword>
<dbReference type="RefSeq" id="WP_248955822.1">
    <property type="nucleotide sequence ID" value="NZ_JAKIKU010000005.1"/>
</dbReference>
<keyword evidence="8 10" id="KW-0653">Protein transport</keyword>
<evidence type="ECO:0000256" key="8">
    <source>
        <dbReference type="ARBA" id="ARBA00022927"/>
    </source>
</evidence>
<gene>
    <name evidence="10 11" type="primary">lolA</name>
    <name evidence="11" type="ORF">L2737_11750</name>
</gene>
<dbReference type="Gene3D" id="2.50.20.10">
    <property type="entry name" value="Lipoprotein localisation LolA/LolB/LppX"/>
    <property type="match status" value="1"/>
</dbReference>
<evidence type="ECO:0000256" key="7">
    <source>
        <dbReference type="ARBA" id="ARBA00022764"/>
    </source>
</evidence>
<feature type="signal peptide" evidence="10">
    <location>
        <begin position="1"/>
        <end position="21"/>
    </location>
</feature>
<keyword evidence="5 10" id="KW-0813">Transport</keyword>
<dbReference type="PANTHER" id="PTHR35869">
    <property type="entry name" value="OUTER-MEMBRANE LIPOPROTEIN CARRIER PROTEIN"/>
    <property type="match status" value="1"/>
</dbReference>
<evidence type="ECO:0000256" key="3">
    <source>
        <dbReference type="ARBA" id="ARBA00011245"/>
    </source>
</evidence>
<evidence type="ECO:0000256" key="5">
    <source>
        <dbReference type="ARBA" id="ARBA00022448"/>
    </source>
</evidence>
<proteinExistence type="inferred from homology"/>
<evidence type="ECO:0000256" key="9">
    <source>
        <dbReference type="ARBA" id="ARBA00023186"/>
    </source>
</evidence>
<dbReference type="Proteomes" id="UP001202134">
    <property type="component" value="Unassembled WGS sequence"/>
</dbReference>
<dbReference type="InterPro" id="IPR018323">
    <property type="entry name" value="OM_lipoprot_carrier_LolA_Pbac"/>
</dbReference>
<dbReference type="NCBIfam" id="TIGR00547">
    <property type="entry name" value="lolA"/>
    <property type="match status" value="1"/>
</dbReference>
<evidence type="ECO:0000313" key="12">
    <source>
        <dbReference type="Proteomes" id="UP001202134"/>
    </source>
</evidence>
<comment type="caution">
    <text evidence="11">The sequence shown here is derived from an EMBL/GenBank/DDBJ whole genome shotgun (WGS) entry which is preliminary data.</text>
</comment>
<comment type="similarity">
    <text evidence="2 10">Belongs to the LolA family.</text>
</comment>
<feature type="chain" id="PRO_5044908878" description="Outer-membrane lipoprotein carrier protein" evidence="10">
    <location>
        <begin position="22"/>
        <end position="212"/>
    </location>
</feature>
<dbReference type="SUPFAM" id="SSF89392">
    <property type="entry name" value="Prokaryotic lipoproteins and lipoprotein localization factors"/>
    <property type="match status" value="1"/>
</dbReference>
<dbReference type="CDD" id="cd16325">
    <property type="entry name" value="LolA"/>
    <property type="match status" value="1"/>
</dbReference>
<sequence length="212" mass="23710" precursor="true">MKKCVGLLSIITALFITPVHADDSAELREKLKTLASLKADFSQVVTDINDKVIQSGQGVFALAYPNKFYWHLTQPDESLIVADGQDLWIFNPFAEEVTVMDFADAVEASPIVLLVHRDEETWAQYHVGQVEPESGKACYMIKPKSLESSVVTVKVCFDHTQLTDFNLLDEQGNHSQFMLTNQASVTEDEQSLFEFVVPANVDIDDQRNSPAQ</sequence>
<reference evidence="11 12" key="1">
    <citation type="submission" date="2022-01" db="EMBL/GenBank/DDBJ databases">
        <title>Whole genome-based taxonomy of the Shewanellaceae.</title>
        <authorList>
            <person name="Martin-Rodriguez A.J."/>
        </authorList>
    </citation>
    <scope>NUCLEOTIDE SEQUENCE [LARGE SCALE GENOMIC DNA]</scope>
    <source>
        <strain evidence="11 12">DSM 24955</strain>
    </source>
</reference>
<evidence type="ECO:0000313" key="11">
    <source>
        <dbReference type="EMBL" id="MCL1046000.1"/>
    </source>
</evidence>
<name>A0ABT0KQ91_9GAMM</name>
<evidence type="ECO:0000256" key="10">
    <source>
        <dbReference type="HAMAP-Rule" id="MF_00240"/>
    </source>
</evidence>
<dbReference type="PANTHER" id="PTHR35869:SF1">
    <property type="entry name" value="OUTER-MEMBRANE LIPOPROTEIN CARRIER PROTEIN"/>
    <property type="match status" value="1"/>
</dbReference>
<dbReference type="HAMAP" id="MF_00240">
    <property type="entry name" value="LolA"/>
    <property type="match status" value="1"/>
</dbReference>
<dbReference type="InterPro" id="IPR029046">
    <property type="entry name" value="LolA/LolB/LppX"/>
</dbReference>
<comment type="subcellular location">
    <subcellularLocation>
        <location evidence="1 10">Periplasm</location>
    </subcellularLocation>
</comment>
<evidence type="ECO:0000256" key="4">
    <source>
        <dbReference type="ARBA" id="ARBA00014035"/>
    </source>
</evidence>